<dbReference type="InParanoid" id="W4KMN1"/>
<evidence type="ECO:0000313" key="10">
    <source>
        <dbReference type="Proteomes" id="UP000030671"/>
    </source>
</evidence>
<dbReference type="OrthoDB" id="268763at2759"/>
<dbReference type="EMBL" id="KI925454">
    <property type="protein sequence ID" value="ETW87103.1"/>
    <property type="molecule type" value="Genomic_DNA"/>
</dbReference>
<evidence type="ECO:0000256" key="2">
    <source>
        <dbReference type="ARBA" id="ARBA00009864"/>
    </source>
</evidence>
<dbReference type="FunCoup" id="W4KMN1">
    <property type="interactions" value="231"/>
</dbReference>
<dbReference type="Pfam" id="PF13741">
    <property type="entry name" value="MRP-S25"/>
    <property type="match status" value="1"/>
</dbReference>
<gene>
    <name evidence="9" type="ORF">HETIRDRAFT_305743</name>
</gene>
<keyword evidence="4" id="KW-0496">Mitochondrion</keyword>
<comment type="similarity">
    <text evidence="2">Belongs to the mitochondrion-specific ribosomal protein mS23 family.</text>
</comment>
<evidence type="ECO:0000256" key="7">
    <source>
        <dbReference type="ARBA" id="ARBA00035421"/>
    </source>
</evidence>
<evidence type="ECO:0000256" key="5">
    <source>
        <dbReference type="ARBA" id="ARBA00023274"/>
    </source>
</evidence>
<proteinExistence type="inferred from homology"/>
<evidence type="ECO:0000256" key="1">
    <source>
        <dbReference type="ARBA" id="ARBA00004173"/>
    </source>
</evidence>
<dbReference type="PANTHER" id="PTHR37799:SF1">
    <property type="entry name" value="SMALL RIBOSOMAL SUBUNIT PROTEIN MS23"/>
    <property type="match status" value="1"/>
</dbReference>
<dbReference type="STRING" id="747525.W4KMN1"/>
<accession>W4KMN1</accession>
<dbReference type="RefSeq" id="XP_009541045.1">
    <property type="nucleotide sequence ID" value="XM_009542750.1"/>
</dbReference>
<evidence type="ECO:0000256" key="3">
    <source>
        <dbReference type="ARBA" id="ARBA00022980"/>
    </source>
</evidence>
<evidence type="ECO:0000256" key="6">
    <source>
        <dbReference type="ARBA" id="ARBA00035137"/>
    </source>
</evidence>
<evidence type="ECO:0000313" key="9">
    <source>
        <dbReference type="EMBL" id="ETW87103.1"/>
    </source>
</evidence>
<dbReference type="GeneID" id="20669347"/>
<name>W4KMN1_HETIT</name>
<dbReference type="AlphaFoldDB" id="W4KMN1"/>
<keyword evidence="3" id="KW-0689">Ribosomal protein</keyword>
<dbReference type="PANTHER" id="PTHR37799">
    <property type="entry name" value="37S RIBOSOMAL PROTEIN S25, MITOCHONDRIAL"/>
    <property type="match status" value="1"/>
</dbReference>
<evidence type="ECO:0000256" key="4">
    <source>
        <dbReference type="ARBA" id="ARBA00023128"/>
    </source>
</evidence>
<sequence length="275" mass="31433">MVRRIASQVHQQASRLLRADYIKQRPVWLAAVLEHPPLPLPPKAPAARTAYDTPTPRSTTQKAPEPRPKPIHYLEDEVRRQFFRDHPFESFRPITLTESGKVKPEHPIHGAVWTRLRQRGRNPSPEDAVRFAVNLHEYHGLPLTEAYSTSIAQFRALRSEHHIASAFAAQEAEAYGATFGPSAIENSFMQEEKVLAERRIKSEQMDERELTARKRWRAVVNRGGSPGEWSRGQEYVRLWKEGVRPDYSPALTEPVSPIEPVKADFTPITEFTPKP</sequence>
<dbReference type="Proteomes" id="UP000030671">
    <property type="component" value="Unassembled WGS sequence"/>
</dbReference>
<dbReference type="eggNOG" id="ENOG502RZQQ">
    <property type="taxonomic scope" value="Eukaryota"/>
</dbReference>
<dbReference type="GO" id="GO:0005763">
    <property type="term" value="C:mitochondrial small ribosomal subunit"/>
    <property type="evidence" value="ECO:0007669"/>
    <property type="project" value="InterPro"/>
</dbReference>
<organism evidence="9 10">
    <name type="scientific">Heterobasidion irregulare (strain TC 32-1)</name>
    <dbReference type="NCBI Taxonomy" id="747525"/>
    <lineage>
        <taxon>Eukaryota</taxon>
        <taxon>Fungi</taxon>
        <taxon>Dikarya</taxon>
        <taxon>Basidiomycota</taxon>
        <taxon>Agaricomycotina</taxon>
        <taxon>Agaricomycetes</taxon>
        <taxon>Russulales</taxon>
        <taxon>Bondarzewiaceae</taxon>
        <taxon>Heterobasidion</taxon>
        <taxon>Heterobasidion annosum species complex</taxon>
    </lineage>
</organism>
<dbReference type="KEGG" id="hir:HETIRDRAFT_305743"/>
<keyword evidence="5" id="KW-0687">Ribonucleoprotein</keyword>
<protein>
    <recommendedName>
        <fullName evidence="6">Small ribosomal subunit protein mS23</fullName>
    </recommendedName>
    <alternativeName>
        <fullName evidence="7">37S ribosomal protein S25, mitochondrial</fullName>
    </alternativeName>
</protein>
<feature type="region of interest" description="Disordered" evidence="8">
    <location>
        <begin position="39"/>
        <end position="70"/>
    </location>
</feature>
<dbReference type="GO" id="GO:0003735">
    <property type="term" value="F:structural constituent of ribosome"/>
    <property type="evidence" value="ECO:0007669"/>
    <property type="project" value="InterPro"/>
</dbReference>
<reference evidence="9 10" key="1">
    <citation type="journal article" date="2012" name="New Phytol.">
        <title>Insight into trade-off between wood decay and parasitism from the genome of a fungal forest pathogen.</title>
        <authorList>
            <person name="Olson A."/>
            <person name="Aerts A."/>
            <person name="Asiegbu F."/>
            <person name="Belbahri L."/>
            <person name="Bouzid O."/>
            <person name="Broberg A."/>
            <person name="Canback B."/>
            <person name="Coutinho P.M."/>
            <person name="Cullen D."/>
            <person name="Dalman K."/>
            <person name="Deflorio G."/>
            <person name="van Diepen L.T."/>
            <person name="Dunand C."/>
            <person name="Duplessis S."/>
            <person name="Durling M."/>
            <person name="Gonthier P."/>
            <person name="Grimwood J."/>
            <person name="Fossdal C.G."/>
            <person name="Hansson D."/>
            <person name="Henrissat B."/>
            <person name="Hietala A."/>
            <person name="Himmelstrand K."/>
            <person name="Hoffmeister D."/>
            <person name="Hogberg N."/>
            <person name="James T.Y."/>
            <person name="Karlsson M."/>
            <person name="Kohler A."/>
            <person name="Kues U."/>
            <person name="Lee Y.H."/>
            <person name="Lin Y.C."/>
            <person name="Lind M."/>
            <person name="Lindquist E."/>
            <person name="Lombard V."/>
            <person name="Lucas S."/>
            <person name="Lunden K."/>
            <person name="Morin E."/>
            <person name="Murat C."/>
            <person name="Park J."/>
            <person name="Raffaello T."/>
            <person name="Rouze P."/>
            <person name="Salamov A."/>
            <person name="Schmutz J."/>
            <person name="Solheim H."/>
            <person name="Stahlberg J."/>
            <person name="Velez H."/>
            <person name="de Vries R.P."/>
            <person name="Wiebenga A."/>
            <person name="Woodward S."/>
            <person name="Yakovlev I."/>
            <person name="Garbelotto M."/>
            <person name="Martin F."/>
            <person name="Grigoriev I.V."/>
            <person name="Stenlid J."/>
        </authorList>
    </citation>
    <scope>NUCLEOTIDE SEQUENCE [LARGE SCALE GENOMIC DNA]</scope>
    <source>
        <strain evidence="9 10">TC 32-1</strain>
    </source>
</reference>
<keyword evidence="10" id="KW-1185">Reference proteome</keyword>
<evidence type="ECO:0000256" key="8">
    <source>
        <dbReference type="SAM" id="MobiDB-lite"/>
    </source>
</evidence>
<comment type="subcellular location">
    <subcellularLocation>
        <location evidence="1">Mitochondrion</location>
    </subcellularLocation>
</comment>
<dbReference type="HOGENOM" id="CLU_068101_0_0_1"/>
<dbReference type="InterPro" id="IPR016939">
    <property type="entry name" value="Ribosomal_mS23_fun"/>
</dbReference>